<dbReference type="EMBL" id="CM007655">
    <property type="protein sequence ID" value="ONI05921.1"/>
    <property type="molecule type" value="Genomic_DNA"/>
</dbReference>
<evidence type="ECO:0000313" key="2">
    <source>
        <dbReference type="Proteomes" id="UP000006882"/>
    </source>
</evidence>
<reference evidence="1 2" key="1">
    <citation type="journal article" date="2013" name="Nat. Genet.">
        <title>The high-quality draft genome of peach (Prunus persica) identifies unique patterns of genetic diversity, domestication and genome evolution.</title>
        <authorList>
            <consortium name="International Peach Genome Initiative"/>
            <person name="Verde I."/>
            <person name="Abbott A.G."/>
            <person name="Scalabrin S."/>
            <person name="Jung S."/>
            <person name="Shu S."/>
            <person name="Marroni F."/>
            <person name="Zhebentyayeva T."/>
            <person name="Dettori M.T."/>
            <person name="Grimwood J."/>
            <person name="Cattonaro F."/>
            <person name="Zuccolo A."/>
            <person name="Rossini L."/>
            <person name="Jenkins J."/>
            <person name="Vendramin E."/>
            <person name="Meisel L.A."/>
            <person name="Decroocq V."/>
            <person name="Sosinski B."/>
            <person name="Prochnik S."/>
            <person name="Mitros T."/>
            <person name="Policriti A."/>
            <person name="Cipriani G."/>
            <person name="Dondini L."/>
            <person name="Ficklin S."/>
            <person name="Goodstein D.M."/>
            <person name="Xuan P."/>
            <person name="Del Fabbro C."/>
            <person name="Aramini V."/>
            <person name="Copetti D."/>
            <person name="Gonzalez S."/>
            <person name="Horner D.S."/>
            <person name="Falchi R."/>
            <person name="Lucas S."/>
            <person name="Mica E."/>
            <person name="Maldonado J."/>
            <person name="Lazzari B."/>
            <person name="Bielenberg D."/>
            <person name="Pirona R."/>
            <person name="Miculan M."/>
            <person name="Barakat A."/>
            <person name="Testolin R."/>
            <person name="Stella A."/>
            <person name="Tartarini S."/>
            <person name="Tonutti P."/>
            <person name="Arus P."/>
            <person name="Orellana A."/>
            <person name="Wells C."/>
            <person name="Main D."/>
            <person name="Vizzotto G."/>
            <person name="Silva H."/>
            <person name="Salamini F."/>
            <person name="Schmutz J."/>
            <person name="Morgante M."/>
            <person name="Rokhsar D.S."/>
        </authorList>
    </citation>
    <scope>NUCLEOTIDE SEQUENCE [LARGE SCALE GENOMIC DNA]</scope>
    <source>
        <strain evidence="2">cv. Nemared</strain>
    </source>
</reference>
<protein>
    <submittedName>
        <fullName evidence="1">Uncharacterized protein</fullName>
    </submittedName>
</protein>
<name>A0A251P300_PRUPE</name>
<proteinExistence type="predicted"/>
<organism evidence="1 2">
    <name type="scientific">Prunus persica</name>
    <name type="common">Peach</name>
    <name type="synonym">Amygdalus persica</name>
    <dbReference type="NCBI Taxonomy" id="3760"/>
    <lineage>
        <taxon>Eukaryota</taxon>
        <taxon>Viridiplantae</taxon>
        <taxon>Streptophyta</taxon>
        <taxon>Embryophyta</taxon>
        <taxon>Tracheophyta</taxon>
        <taxon>Spermatophyta</taxon>
        <taxon>Magnoliopsida</taxon>
        <taxon>eudicotyledons</taxon>
        <taxon>Gunneridae</taxon>
        <taxon>Pentapetalae</taxon>
        <taxon>rosids</taxon>
        <taxon>fabids</taxon>
        <taxon>Rosales</taxon>
        <taxon>Rosaceae</taxon>
        <taxon>Amygdaloideae</taxon>
        <taxon>Amygdaleae</taxon>
        <taxon>Prunus</taxon>
    </lineage>
</organism>
<keyword evidence="2" id="KW-1185">Reference proteome</keyword>
<sequence length="30" mass="3475">MKNLCVCLAIFHTYHDLLVSKTKSKPKKLD</sequence>
<dbReference type="Gramene" id="ONI05921">
    <property type="protein sequence ID" value="ONI05921"/>
    <property type="gene ID" value="PRUPE_5G028900"/>
</dbReference>
<evidence type="ECO:0000313" key="1">
    <source>
        <dbReference type="EMBL" id="ONI05921.1"/>
    </source>
</evidence>
<dbReference type="AlphaFoldDB" id="A0A251P300"/>
<gene>
    <name evidence="1" type="ORF">PRUPE_5G028900</name>
</gene>
<dbReference type="Proteomes" id="UP000006882">
    <property type="component" value="Chromosome G5"/>
</dbReference>
<accession>A0A251P300</accession>